<accession>A0ABU1V8T4</accession>
<dbReference type="SUPFAM" id="SSF69118">
    <property type="entry name" value="AhpD-like"/>
    <property type="match status" value="1"/>
</dbReference>
<feature type="region of interest" description="Disordered" evidence="1">
    <location>
        <begin position="1"/>
        <end position="20"/>
    </location>
</feature>
<evidence type="ECO:0000256" key="1">
    <source>
        <dbReference type="SAM" id="MobiDB-lite"/>
    </source>
</evidence>
<evidence type="ECO:0000313" key="2">
    <source>
        <dbReference type="EMBL" id="MDR7093873.1"/>
    </source>
</evidence>
<dbReference type="EMBL" id="JAVDWE010000003">
    <property type="protein sequence ID" value="MDR7093873.1"/>
    <property type="molecule type" value="Genomic_DNA"/>
</dbReference>
<organism evidence="2 3">
    <name type="scientific">Hydrogenophaga laconesensis</name>
    <dbReference type="NCBI Taxonomy" id="1805971"/>
    <lineage>
        <taxon>Bacteria</taxon>
        <taxon>Pseudomonadati</taxon>
        <taxon>Pseudomonadota</taxon>
        <taxon>Betaproteobacteria</taxon>
        <taxon>Burkholderiales</taxon>
        <taxon>Comamonadaceae</taxon>
        <taxon>Hydrogenophaga</taxon>
    </lineage>
</organism>
<dbReference type="RefSeq" id="WP_204732264.1">
    <property type="nucleotide sequence ID" value="NZ_JAVDWE010000003.1"/>
</dbReference>
<dbReference type="Proteomes" id="UP001265550">
    <property type="component" value="Unassembled WGS sequence"/>
</dbReference>
<protein>
    <submittedName>
        <fullName evidence="2">Alkylhydroperoxidase family enzyme</fullName>
    </submittedName>
</protein>
<dbReference type="PANTHER" id="PTHR35446">
    <property type="entry name" value="SI:CH211-175M2.5"/>
    <property type="match status" value="1"/>
</dbReference>
<dbReference type="PANTHER" id="PTHR35446:SF2">
    <property type="entry name" value="CARBOXYMUCONOLACTONE DECARBOXYLASE-LIKE DOMAIN-CONTAINING PROTEIN"/>
    <property type="match status" value="1"/>
</dbReference>
<sequence length="201" mass="21800">MNLSDTARMAPLAADDPRSQNPQLEDLVNFVGYRPNALLTMARKPGVLPAVLGLVQTTLRGDGLIEPGLRFLLAAEACRGARCTYSAVHVVHAAQHAGVGWVQLDALPDHRRSGHFNARERAALGIASAGATLPVADAGPAFEAARPHFSDDELIEIVSIVALFGWFNRWNSLMRSTLEPVPAEALHHVGWLSRMMEETRP</sequence>
<proteinExistence type="predicted"/>
<dbReference type="Gene3D" id="1.20.1290.10">
    <property type="entry name" value="AhpD-like"/>
    <property type="match status" value="1"/>
</dbReference>
<reference evidence="2 3" key="1">
    <citation type="submission" date="2023-07" db="EMBL/GenBank/DDBJ databases">
        <title>Sorghum-associated microbial communities from plants grown in Nebraska, USA.</title>
        <authorList>
            <person name="Schachtman D."/>
        </authorList>
    </citation>
    <scope>NUCLEOTIDE SEQUENCE [LARGE SCALE GENOMIC DNA]</scope>
    <source>
        <strain evidence="2 3">BE240</strain>
    </source>
</reference>
<comment type="caution">
    <text evidence="2">The sequence shown here is derived from an EMBL/GenBank/DDBJ whole genome shotgun (WGS) entry which is preliminary data.</text>
</comment>
<dbReference type="InterPro" id="IPR029032">
    <property type="entry name" value="AhpD-like"/>
</dbReference>
<evidence type="ECO:0000313" key="3">
    <source>
        <dbReference type="Proteomes" id="UP001265550"/>
    </source>
</evidence>
<name>A0ABU1V8T4_9BURK</name>
<keyword evidence="3" id="KW-1185">Reference proteome</keyword>
<gene>
    <name evidence="2" type="ORF">J2X09_001605</name>
</gene>